<dbReference type="PROSITE" id="PS51257">
    <property type="entry name" value="PROKAR_LIPOPROTEIN"/>
    <property type="match status" value="1"/>
</dbReference>
<comment type="caution">
    <text evidence="2">The sequence shown here is derived from an EMBL/GenBank/DDBJ whole genome shotgun (WGS) entry which is preliminary data.</text>
</comment>
<name>A0ABR9FYJ3_9GAMM</name>
<evidence type="ECO:0000313" key="3">
    <source>
        <dbReference type="Proteomes" id="UP001645038"/>
    </source>
</evidence>
<dbReference type="Gene3D" id="3.40.50.10610">
    <property type="entry name" value="ABC-type transport auxiliary lipoprotein component"/>
    <property type="match status" value="1"/>
</dbReference>
<proteinExistence type="predicted"/>
<accession>A0ABR9FYJ3</accession>
<dbReference type="Proteomes" id="UP001645038">
    <property type="component" value="Unassembled WGS sequence"/>
</dbReference>
<organism evidence="2 3">
    <name type="scientific">Halomonas colorata</name>
    <dbReference type="NCBI Taxonomy" id="2742615"/>
    <lineage>
        <taxon>Bacteria</taxon>
        <taxon>Pseudomonadati</taxon>
        <taxon>Pseudomonadota</taxon>
        <taxon>Gammaproteobacteria</taxon>
        <taxon>Oceanospirillales</taxon>
        <taxon>Halomonadaceae</taxon>
        <taxon>Halomonas</taxon>
    </lineage>
</organism>
<dbReference type="RefSeq" id="WP_192538244.1">
    <property type="nucleotide sequence ID" value="NZ_JABUZA010000013.1"/>
</dbReference>
<evidence type="ECO:0000313" key="2">
    <source>
        <dbReference type="EMBL" id="MBE0463740.1"/>
    </source>
</evidence>
<dbReference type="InterPro" id="IPR005586">
    <property type="entry name" value="ABC_trans_aux"/>
</dbReference>
<keyword evidence="3" id="KW-1185">Reference proteome</keyword>
<gene>
    <name evidence="2" type="ORF">EI547_09755</name>
</gene>
<dbReference type="Pfam" id="PF03886">
    <property type="entry name" value="ABC_trans_aux"/>
    <property type="match status" value="1"/>
</dbReference>
<protein>
    <submittedName>
        <fullName evidence="2">Membrane integrity-associated transporter subunit PqiC</fullName>
    </submittedName>
</protein>
<dbReference type="EMBL" id="RRZB01000021">
    <property type="protein sequence ID" value="MBE0463740.1"/>
    <property type="molecule type" value="Genomic_DNA"/>
</dbReference>
<reference evidence="2 3" key="1">
    <citation type="submission" date="2020-07" db="EMBL/GenBank/DDBJ databases">
        <title>Halophilic bacteria isolated from french cheeses.</title>
        <authorList>
            <person name="Kothe C.I."/>
            <person name="Farah-Kraiem B."/>
            <person name="Renault P."/>
            <person name="Dridi B."/>
        </authorList>
    </citation>
    <scope>NUCLEOTIDE SEQUENCE [LARGE SCALE GENOMIC DNA]</scope>
    <source>
        <strain evidence="2 3">FME20</strain>
    </source>
</reference>
<sequence>MRLLSTNRLSLLSLKGLSLLVACLMLTACASSVTPPARYMLPNSQLANTPNNPQGTLQLSSPRLAHYLDVDGIIMQLDDITLNEAREHQWAESIGRQLARSLRTRLSQELPLIRVVRDDSSQPEALSLRLEVDQFQGRHDGLAIATGQWQLRSTSNELLAMKTFAAQTALDDDGYPALVRALGASWDDVAEQIADQIRQGNYFN</sequence>
<feature type="domain" description="ABC-type transport auxiliary lipoprotein component" evidence="1">
    <location>
        <begin position="39"/>
        <end position="194"/>
    </location>
</feature>
<evidence type="ECO:0000259" key="1">
    <source>
        <dbReference type="Pfam" id="PF03886"/>
    </source>
</evidence>
<dbReference type="SUPFAM" id="SSF159594">
    <property type="entry name" value="XCC0632-like"/>
    <property type="match status" value="1"/>
</dbReference>